<gene>
    <name evidence="2" type="ORF">Cpir12675_002001</name>
</gene>
<feature type="compositionally biased region" description="Low complexity" evidence="1">
    <location>
        <begin position="303"/>
        <end position="319"/>
    </location>
</feature>
<feature type="compositionally biased region" description="Basic and acidic residues" evidence="1">
    <location>
        <begin position="282"/>
        <end position="291"/>
    </location>
</feature>
<keyword evidence="3" id="KW-1185">Reference proteome</keyword>
<evidence type="ECO:0000256" key="1">
    <source>
        <dbReference type="SAM" id="MobiDB-lite"/>
    </source>
</evidence>
<evidence type="ECO:0000313" key="2">
    <source>
        <dbReference type="EMBL" id="KAL1898294.1"/>
    </source>
</evidence>
<evidence type="ECO:0000313" key="3">
    <source>
        <dbReference type="Proteomes" id="UP001583280"/>
    </source>
</evidence>
<proteinExistence type="predicted"/>
<dbReference type="EMBL" id="JAWDJO010000035">
    <property type="protein sequence ID" value="KAL1898294.1"/>
    <property type="molecule type" value="Genomic_DNA"/>
</dbReference>
<feature type="compositionally biased region" description="Basic and acidic residues" evidence="1">
    <location>
        <begin position="334"/>
        <end position="390"/>
    </location>
</feature>
<feature type="compositionally biased region" description="Polar residues" evidence="1">
    <location>
        <begin position="429"/>
        <end position="445"/>
    </location>
</feature>
<sequence length="518" mass="57888">MLDENLPTFRGRQSAENPLNTLYSFTHHGSTPSPEFLLRRPDPTLPEAKNKYAVALADPILNDVIYAEVLIAPEWKQSSALDGVSGGTTDPTPPENINLQLYNPDQTVVLRQVPGSWGRGGSWDFELPTVSFKKPTASQIDREAVAGPAARDLIPRLTFRWKRERLSKGMTCYLVGKTEDAGPGRRGTKEPDITVALAEQGRNGETLVALYEPNMRRVELEDRKGFDMLLLLSLEAIRDLFLNPKDPYNLDGHNGRGRRASQPVAGTALNSHPPFANTAPDAAEKRTEARQPCKTPPPPKGSTPPTTTSSSVRPSTKSKTPPPIRQTQAEIDAETERLKAMVEQEERERQERDRLRRKEREREEKRRQEEAERLKREREAEVERETERLRRLYGVEGQDFNQHSPIRPISPLEDETPTPFLPPRPVSMGPSQFQAQTQNLGQTPGQPRPLSAYQQHFAQPPPVQAQSQAQGNSKPSNPFAAFSNKLENLPLAGQAASTVQGLLGKIKRDEKKTNKKTT</sequence>
<accession>A0ABR3ZFH4</accession>
<reference evidence="2 3" key="1">
    <citation type="journal article" date="2024" name="IMA Fungus">
        <title>IMA Genome - F19 : A genome assembly and annotation guide to empower mycologists, including annotated draft genome sequences of Ceratocystis pirilliformis, Diaporthe australafricana, Fusarium ophioides, Paecilomyces lecythidis, and Sporothrix stenoceras.</title>
        <authorList>
            <person name="Aylward J."/>
            <person name="Wilson A.M."/>
            <person name="Visagie C.M."/>
            <person name="Spraker J."/>
            <person name="Barnes I."/>
            <person name="Buitendag C."/>
            <person name="Ceriani C."/>
            <person name="Del Mar Angel L."/>
            <person name="du Plessis D."/>
            <person name="Fuchs T."/>
            <person name="Gasser K."/>
            <person name="Kramer D."/>
            <person name="Li W."/>
            <person name="Munsamy K."/>
            <person name="Piso A."/>
            <person name="Price J.L."/>
            <person name="Sonnekus B."/>
            <person name="Thomas C."/>
            <person name="van der Nest A."/>
            <person name="van Dijk A."/>
            <person name="van Heerden A."/>
            <person name="van Vuuren N."/>
            <person name="Yilmaz N."/>
            <person name="Duong T.A."/>
            <person name="van der Merwe N.A."/>
            <person name="Wingfield M.J."/>
            <person name="Wingfield B.D."/>
        </authorList>
    </citation>
    <scope>NUCLEOTIDE SEQUENCE [LARGE SCALE GENOMIC DNA]</scope>
    <source>
        <strain evidence="2 3">CMW 12675</strain>
    </source>
</reference>
<protein>
    <submittedName>
        <fullName evidence="2">Uncharacterized protein</fullName>
    </submittedName>
</protein>
<comment type="caution">
    <text evidence="2">The sequence shown here is derived from an EMBL/GenBank/DDBJ whole genome shotgun (WGS) entry which is preliminary data.</text>
</comment>
<feature type="region of interest" description="Disordered" evidence="1">
    <location>
        <begin position="249"/>
        <end position="482"/>
    </location>
</feature>
<organism evidence="2 3">
    <name type="scientific">Ceratocystis pirilliformis</name>
    <dbReference type="NCBI Taxonomy" id="259994"/>
    <lineage>
        <taxon>Eukaryota</taxon>
        <taxon>Fungi</taxon>
        <taxon>Dikarya</taxon>
        <taxon>Ascomycota</taxon>
        <taxon>Pezizomycotina</taxon>
        <taxon>Sordariomycetes</taxon>
        <taxon>Hypocreomycetidae</taxon>
        <taxon>Microascales</taxon>
        <taxon>Ceratocystidaceae</taxon>
        <taxon>Ceratocystis</taxon>
    </lineage>
</organism>
<dbReference type="Proteomes" id="UP001583280">
    <property type="component" value="Unassembled WGS sequence"/>
</dbReference>
<name>A0ABR3ZFH4_9PEZI</name>